<feature type="compositionally biased region" description="Polar residues" evidence="1">
    <location>
        <begin position="566"/>
        <end position="582"/>
    </location>
</feature>
<dbReference type="InterPro" id="IPR019496">
    <property type="entry name" value="NUFIP1_cons_dom"/>
</dbReference>
<feature type="region of interest" description="Disordered" evidence="1">
    <location>
        <begin position="332"/>
        <end position="400"/>
    </location>
</feature>
<feature type="compositionally biased region" description="Pro residues" evidence="1">
    <location>
        <begin position="80"/>
        <end position="115"/>
    </location>
</feature>
<dbReference type="GO" id="GO:0003723">
    <property type="term" value="F:RNA binding"/>
    <property type="evidence" value="ECO:0007669"/>
    <property type="project" value="InterPro"/>
</dbReference>
<dbReference type="Proteomes" id="UP000504635">
    <property type="component" value="Unplaced"/>
</dbReference>
<evidence type="ECO:0000313" key="3">
    <source>
        <dbReference type="Proteomes" id="UP000504635"/>
    </source>
</evidence>
<accession>A0A6J2X734</accession>
<feature type="compositionally biased region" description="Basic residues" evidence="1">
    <location>
        <begin position="8"/>
        <end position="23"/>
    </location>
</feature>
<evidence type="ECO:0000259" key="2">
    <source>
        <dbReference type="PROSITE" id="PS00028"/>
    </source>
</evidence>
<name>A0A6J2X734_SITOR</name>
<dbReference type="PANTHER" id="PTHR13309">
    <property type="entry name" value="NUCLEAR FRAGILE X MENTAL RETARDATION PROTEIN INTERACTING PROTEIN 1"/>
    <property type="match status" value="1"/>
</dbReference>
<feature type="region of interest" description="Disordered" evidence="1">
    <location>
        <begin position="1"/>
        <end position="115"/>
    </location>
</feature>
<gene>
    <name evidence="4" type="primary">LOC115875466</name>
</gene>
<feature type="compositionally biased region" description="Basic residues" evidence="1">
    <location>
        <begin position="545"/>
        <end position="565"/>
    </location>
</feature>
<dbReference type="Pfam" id="PF10453">
    <property type="entry name" value="NUFIP1"/>
    <property type="match status" value="1"/>
</dbReference>
<feature type="domain" description="C2H2-type" evidence="2">
    <location>
        <begin position="255"/>
        <end position="275"/>
    </location>
</feature>
<protein>
    <submittedName>
        <fullName evidence="4">Uncharacterized protein LOC115875466</fullName>
    </submittedName>
</protein>
<dbReference type="GO" id="GO:0005634">
    <property type="term" value="C:nucleus"/>
    <property type="evidence" value="ECO:0007669"/>
    <property type="project" value="TreeGrafter"/>
</dbReference>
<feature type="compositionally biased region" description="Basic and acidic residues" evidence="1">
    <location>
        <begin position="332"/>
        <end position="346"/>
    </location>
</feature>
<proteinExistence type="predicted"/>
<organism evidence="3 4">
    <name type="scientific">Sitophilus oryzae</name>
    <name type="common">Rice weevil</name>
    <name type="synonym">Curculio oryzae</name>
    <dbReference type="NCBI Taxonomy" id="7048"/>
    <lineage>
        <taxon>Eukaryota</taxon>
        <taxon>Metazoa</taxon>
        <taxon>Ecdysozoa</taxon>
        <taxon>Arthropoda</taxon>
        <taxon>Hexapoda</taxon>
        <taxon>Insecta</taxon>
        <taxon>Pterygota</taxon>
        <taxon>Neoptera</taxon>
        <taxon>Endopterygota</taxon>
        <taxon>Coleoptera</taxon>
        <taxon>Polyphaga</taxon>
        <taxon>Cucujiformia</taxon>
        <taxon>Curculionidae</taxon>
        <taxon>Dryophthorinae</taxon>
        <taxon>Sitophilus</taxon>
    </lineage>
</organism>
<dbReference type="AlphaFoldDB" id="A0A6J2X734"/>
<sequence length="626" mass="72065">MGAPAARGKPKRGGGRGGMKRGGGRALNGNPALFGGMRGMGPPMRGGIRPPPMGPPGMRLRPLPGPPPPPHHRMMGPGPRGLPPPGMRPPPPGMRPPPPGMRPPPPPMMMRPPIPPPMRGGPFRGGPRMKGRFPPDMRGIKRGRIVKKNRTSLKNIDLFKPWVTDAMRTEFAKKDELLAQAKQTQSLDDWKNYRDQREKCSKIYQEGRTAQVGQQEDSDTDCEDYVHPEDETLWDEEYYQDQDNWEDLEEIYLSCDTCEREFFSQEQYDQHMSEHRTCNLDGCNFTAHEKIIEKHIRMQHSTGLYEKIRNISTPEDIAKWIEERKKKYPSKENIEQRYKEQEERLKKGVRIPKKNNRFGKDKFRLEKSKQSSSLSTRLQQNRPPKRKKIQKPQPKVSLIDEKEDWNGNMFPFRGTAELFGNTEQKQVSDFEDDEWKEHEGMKKVKLNNALGSLMAAYGSDSEEETISCQNKVEVTKEDNKKVPSTVIDSKSEKQDVNIDMKANCSLNDSDNEAPEEVKIIRSTDVEENKEVIKVPIESQATSNRPTHKGKRKRTHQRSRNSKKRNLSNQETPSQSIPSTDNFPHNRFRKRKVTLLEKLLENEIREERNLLLQCVRYVVQNDFFKSS</sequence>
<dbReference type="PROSITE" id="PS00028">
    <property type="entry name" value="ZINC_FINGER_C2H2_1"/>
    <property type="match status" value="1"/>
</dbReference>
<dbReference type="PANTHER" id="PTHR13309:SF0">
    <property type="entry name" value="FMR1-INTERACTING PROTEIN NUFIP1"/>
    <property type="match status" value="1"/>
</dbReference>
<feature type="compositionally biased region" description="Basic and acidic residues" evidence="1">
    <location>
        <begin position="358"/>
        <end position="369"/>
    </location>
</feature>
<dbReference type="KEGG" id="soy:115875466"/>
<evidence type="ECO:0000256" key="1">
    <source>
        <dbReference type="SAM" id="MobiDB-lite"/>
    </source>
</evidence>
<dbReference type="GeneID" id="115875466"/>
<dbReference type="OrthoDB" id="273070at2759"/>
<dbReference type="InterPro" id="IPR039136">
    <property type="entry name" value="NUFIP1-like"/>
</dbReference>
<reference evidence="4" key="1">
    <citation type="submission" date="2025-08" db="UniProtKB">
        <authorList>
            <consortium name="RefSeq"/>
        </authorList>
    </citation>
    <scope>IDENTIFICATION</scope>
    <source>
        <tissue evidence="4">Gonads</tissue>
    </source>
</reference>
<feature type="region of interest" description="Disordered" evidence="1">
    <location>
        <begin position="530"/>
        <end position="584"/>
    </location>
</feature>
<dbReference type="GO" id="GO:0000492">
    <property type="term" value="P:box C/D snoRNP assembly"/>
    <property type="evidence" value="ECO:0007669"/>
    <property type="project" value="TreeGrafter"/>
</dbReference>
<dbReference type="FunCoup" id="A0A6J2X734">
    <property type="interactions" value="2037"/>
</dbReference>
<dbReference type="InParanoid" id="A0A6J2X734"/>
<evidence type="ECO:0000313" key="4">
    <source>
        <dbReference type="RefSeq" id="XP_030746795.1"/>
    </source>
</evidence>
<keyword evidence="3" id="KW-1185">Reference proteome</keyword>
<dbReference type="SMART" id="SM00355">
    <property type="entry name" value="ZnF_C2H2"/>
    <property type="match status" value="2"/>
</dbReference>
<dbReference type="RefSeq" id="XP_030746795.1">
    <property type="nucleotide sequence ID" value="XM_030890935.1"/>
</dbReference>
<dbReference type="InterPro" id="IPR013087">
    <property type="entry name" value="Znf_C2H2_type"/>
</dbReference>
<feature type="compositionally biased region" description="Basic residues" evidence="1">
    <location>
        <begin position="347"/>
        <end position="357"/>
    </location>
</feature>